<proteinExistence type="predicted"/>
<dbReference type="Pfam" id="PF25356">
    <property type="entry name" value="PH_trem"/>
    <property type="match status" value="1"/>
</dbReference>
<dbReference type="InterPro" id="IPR057376">
    <property type="entry name" value="PH_trem"/>
</dbReference>
<accession>A0A4E0RWR4</accession>
<dbReference type="Gene3D" id="2.30.29.30">
    <property type="entry name" value="Pleckstrin-homology domain (PH domain)/Phosphotyrosine-binding domain (PTB)"/>
    <property type="match status" value="1"/>
</dbReference>
<sequence>MSARSSVSKARWSRIDSSTQRLSRADESDLWKMNDQSRVDKKTKQRINFQCKVTPIKQIRLHAGELTTKLQLEAILQQCEPIKLPTCKLYCLDDRIRMSRIKTLGSGGPYHDSLPYSEILSWSNGVDNPDMFAICVEESRRGKRTCEVYQCNRPDHASQITHLINRAHQSAEYRLRQQSRALSIQSDLLRSPESDATDYQNPSLPRLSFDANDLPKALLEPGSTESVFMHETNGYDLPMNQNSRTDDQNLTRFKSRISSAAISDRTTLEQIPKIDTNLVNKATSITRSTEFSPTHVDSDDFHLFDGEWDQYVTYLEPDPIHGARISKHGPIYMFAMRVEVDPLIV</sequence>
<reference evidence="3" key="1">
    <citation type="submission" date="2019-03" db="EMBL/GenBank/DDBJ databases">
        <title>Improved annotation for the trematode Fasciola hepatica.</title>
        <authorList>
            <person name="Choi Y.-J."/>
            <person name="Martin J."/>
            <person name="Mitreva M."/>
        </authorList>
    </citation>
    <scope>NUCLEOTIDE SEQUENCE [LARGE SCALE GENOMIC DNA]</scope>
</reference>
<dbReference type="InterPro" id="IPR011993">
    <property type="entry name" value="PH-like_dom_sf"/>
</dbReference>
<organism evidence="3 4">
    <name type="scientific">Fasciola hepatica</name>
    <name type="common">Liver fluke</name>
    <dbReference type="NCBI Taxonomy" id="6192"/>
    <lineage>
        <taxon>Eukaryota</taxon>
        <taxon>Metazoa</taxon>
        <taxon>Spiralia</taxon>
        <taxon>Lophotrochozoa</taxon>
        <taxon>Platyhelminthes</taxon>
        <taxon>Trematoda</taxon>
        <taxon>Digenea</taxon>
        <taxon>Plagiorchiida</taxon>
        <taxon>Echinostomata</taxon>
        <taxon>Echinostomatoidea</taxon>
        <taxon>Fasciolidae</taxon>
        <taxon>Fasciola</taxon>
    </lineage>
</organism>
<dbReference type="CDD" id="cd00934">
    <property type="entry name" value="PTB"/>
    <property type="match status" value="1"/>
</dbReference>
<gene>
    <name evidence="3" type="ORF">D915_001873</name>
</gene>
<comment type="caution">
    <text evidence="3">The sequence shown here is derived from an EMBL/GenBank/DDBJ whole genome shotgun (WGS) entry which is preliminary data.</text>
</comment>
<feature type="region of interest" description="Disordered" evidence="1">
    <location>
        <begin position="1"/>
        <end position="26"/>
    </location>
</feature>
<dbReference type="AlphaFoldDB" id="A0A4E0RWR4"/>
<dbReference type="EMBL" id="JXXN02000433">
    <property type="protein sequence ID" value="THD27408.1"/>
    <property type="molecule type" value="Genomic_DNA"/>
</dbReference>
<feature type="domain" description="Trematode PH-like" evidence="2">
    <location>
        <begin position="43"/>
        <end position="173"/>
    </location>
</feature>
<evidence type="ECO:0000259" key="2">
    <source>
        <dbReference type="Pfam" id="PF25356"/>
    </source>
</evidence>
<evidence type="ECO:0000313" key="3">
    <source>
        <dbReference type="EMBL" id="THD27408.1"/>
    </source>
</evidence>
<dbReference type="Proteomes" id="UP000230066">
    <property type="component" value="Unassembled WGS sequence"/>
</dbReference>
<protein>
    <recommendedName>
        <fullName evidence="2">Trematode PH-like domain-containing protein</fullName>
    </recommendedName>
</protein>
<dbReference type="SUPFAM" id="SSF50729">
    <property type="entry name" value="PH domain-like"/>
    <property type="match status" value="1"/>
</dbReference>
<evidence type="ECO:0000313" key="4">
    <source>
        <dbReference type="Proteomes" id="UP000230066"/>
    </source>
</evidence>
<evidence type="ECO:0000256" key="1">
    <source>
        <dbReference type="SAM" id="MobiDB-lite"/>
    </source>
</evidence>
<keyword evidence="4" id="KW-1185">Reference proteome</keyword>
<name>A0A4E0RWR4_FASHE</name>